<dbReference type="PANTHER" id="PTHR23098">
    <property type="entry name" value="AGAP001331-PA-RELATED"/>
    <property type="match status" value="1"/>
</dbReference>
<dbReference type="InterPro" id="IPR028002">
    <property type="entry name" value="Myb_DNA-bind_5"/>
</dbReference>
<dbReference type="OrthoDB" id="6768743at2759"/>
<protein>
    <recommendedName>
        <fullName evidence="2">Regulatory protein zeste</fullName>
    </recommendedName>
</protein>
<dbReference type="PANTHER" id="PTHR23098:SF16">
    <property type="entry name" value="REGULATORY PROTEIN ZESTE"/>
    <property type="match status" value="1"/>
</dbReference>
<sequence>MSSTKMLKIKKKESSSFSKEGEIRLLNAVYSQRKIIENKETNKFTNIEKDKAWEKVAVVYNAHSLEYRNTDQLKSKFDNLKTKTRKIVAQERAHIKGTGGGGPLPPDYDPVIQLIVKIINWKTVVGLENTFGSDYTANDIEDGSQTIAEVDIVMEDQNSLLIELKDGVAVKSSTSEKGHNFIVMYTIEHPVAGSSQCSNELRKPFIEVQHNIDDINKDINVEIGDVVATVKNVCIFKIIVINNM</sequence>
<evidence type="ECO:0000256" key="2">
    <source>
        <dbReference type="ARBA" id="ARBA00016807"/>
    </source>
</evidence>
<comment type="function">
    <text evidence="5">Involved in transvection phenomena (= synapsis-dependent gene expression), where the synaptic pairing of chromosomes carrying genes with which zeste interacts influences the expression of these genes. Zeste binds to DNA and stimulates transcription from a nearby promoter.</text>
</comment>
<dbReference type="Proteomes" id="UP001153636">
    <property type="component" value="Chromosome 7"/>
</dbReference>
<feature type="domain" description="Myb/SANT-like DNA-binding" evidence="6">
    <location>
        <begin position="15"/>
        <end position="90"/>
    </location>
</feature>
<dbReference type="EMBL" id="OV651819">
    <property type="protein sequence ID" value="CAH1113904.1"/>
    <property type="molecule type" value="Genomic_DNA"/>
</dbReference>
<gene>
    <name evidence="7" type="ORF">PSYICH_LOCUS13395</name>
</gene>
<dbReference type="AlphaFoldDB" id="A0A9P0D8I3"/>
<name>A0A9P0D8I3_9CUCU</name>
<dbReference type="Pfam" id="PF13873">
    <property type="entry name" value="Myb_DNA-bind_5"/>
    <property type="match status" value="1"/>
</dbReference>
<evidence type="ECO:0000256" key="3">
    <source>
        <dbReference type="ARBA" id="ARBA00023015"/>
    </source>
</evidence>
<keyword evidence="8" id="KW-1185">Reference proteome</keyword>
<evidence type="ECO:0000256" key="5">
    <source>
        <dbReference type="ARBA" id="ARBA00025466"/>
    </source>
</evidence>
<comment type="subunit">
    <text evidence="1">Self-associates forming complexes of several hundred monomers.</text>
</comment>
<evidence type="ECO:0000256" key="4">
    <source>
        <dbReference type="ARBA" id="ARBA00023163"/>
    </source>
</evidence>
<reference evidence="7" key="1">
    <citation type="submission" date="2022-01" db="EMBL/GenBank/DDBJ databases">
        <authorList>
            <person name="King R."/>
        </authorList>
    </citation>
    <scope>NUCLEOTIDE SEQUENCE</scope>
</reference>
<dbReference type="GO" id="GO:0005634">
    <property type="term" value="C:nucleus"/>
    <property type="evidence" value="ECO:0007669"/>
    <property type="project" value="TreeGrafter"/>
</dbReference>
<keyword evidence="3" id="KW-0805">Transcription regulation</keyword>
<evidence type="ECO:0000313" key="8">
    <source>
        <dbReference type="Proteomes" id="UP001153636"/>
    </source>
</evidence>
<accession>A0A9P0D8I3</accession>
<evidence type="ECO:0000256" key="1">
    <source>
        <dbReference type="ARBA" id="ARBA00011764"/>
    </source>
</evidence>
<keyword evidence="4" id="KW-0804">Transcription</keyword>
<organism evidence="7 8">
    <name type="scientific">Psylliodes chrysocephalus</name>
    <dbReference type="NCBI Taxonomy" id="3402493"/>
    <lineage>
        <taxon>Eukaryota</taxon>
        <taxon>Metazoa</taxon>
        <taxon>Ecdysozoa</taxon>
        <taxon>Arthropoda</taxon>
        <taxon>Hexapoda</taxon>
        <taxon>Insecta</taxon>
        <taxon>Pterygota</taxon>
        <taxon>Neoptera</taxon>
        <taxon>Endopterygota</taxon>
        <taxon>Coleoptera</taxon>
        <taxon>Polyphaga</taxon>
        <taxon>Cucujiformia</taxon>
        <taxon>Chrysomeloidea</taxon>
        <taxon>Chrysomelidae</taxon>
        <taxon>Galerucinae</taxon>
        <taxon>Alticini</taxon>
        <taxon>Psylliodes</taxon>
    </lineage>
</organism>
<proteinExistence type="predicted"/>
<evidence type="ECO:0000259" key="6">
    <source>
        <dbReference type="Pfam" id="PF13873"/>
    </source>
</evidence>
<evidence type="ECO:0000313" key="7">
    <source>
        <dbReference type="EMBL" id="CAH1113904.1"/>
    </source>
</evidence>